<evidence type="ECO:0000313" key="1">
    <source>
        <dbReference type="EMBL" id="KIM89779.1"/>
    </source>
</evidence>
<sequence length="119" mass="13600">MSTNLIDFTSILDIRADRYFHHAAVPCHAVYLKRPLRRLRGHQNVPVRLYLYAYPIRTIVHLNACLGCGHGCWILGDGPRRVFFSVKTAHSEMISYLRKANKDEKTLAFDNITADCLGL</sequence>
<dbReference type="InParanoid" id="A0A0C3GDJ9"/>
<proteinExistence type="predicted"/>
<reference evidence="2" key="2">
    <citation type="submission" date="2015-01" db="EMBL/GenBank/DDBJ databases">
        <title>Evolutionary Origins and Diversification of the Mycorrhizal Mutualists.</title>
        <authorList>
            <consortium name="DOE Joint Genome Institute"/>
            <consortium name="Mycorrhizal Genomics Consortium"/>
            <person name="Kohler A."/>
            <person name="Kuo A."/>
            <person name="Nagy L.G."/>
            <person name="Floudas D."/>
            <person name="Copeland A."/>
            <person name="Barry K.W."/>
            <person name="Cichocki N."/>
            <person name="Veneault-Fourrey C."/>
            <person name="LaButti K."/>
            <person name="Lindquist E.A."/>
            <person name="Lipzen A."/>
            <person name="Lundell T."/>
            <person name="Morin E."/>
            <person name="Murat C."/>
            <person name="Riley R."/>
            <person name="Ohm R."/>
            <person name="Sun H."/>
            <person name="Tunlid A."/>
            <person name="Henrissat B."/>
            <person name="Grigoriev I.V."/>
            <person name="Hibbett D.S."/>
            <person name="Martin F."/>
        </authorList>
    </citation>
    <scope>NUCLEOTIDE SEQUENCE [LARGE SCALE GENOMIC DNA]</scope>
    <source>
        <strain evidence="2">F 1598</strain>
    </source>
</reference>
<name>A0A0C3GDJ9_PILCF</name>
<evidence type="ECO:0000313" key="2">
    <source>
        <dbReference type="Proteomes" id="UP000054166"/>
    </source>
</evidence>
<dbReference type="Proteomes" id="UP000054166">
    <property type="component" value="Unassembled WGS sequence"/>
</dbReference>
<gene>
    <name evidence="1" type="ORF">PILCRDRAFT_2073</name>
</gene>
<reference evidence="1 2" key="1">
    <citation type="submission" date="2014-04" db="EMBL/GenBank/DDBJ databases">
        <authorList>
            <consortium name="DOE Joint Genome Institute"/>
            <person name="Kuo A."/>
            <person name="Tarkka M."/>
            <person name="Buscot F."/>
            <person name="Kohler A."/>
            <person name="Nagy L.G."/>
            <person name="Floudas D."/>
            <person name="Copeland A."/>
            <person name="Barry K.W."/>
            <person name="Cichocki N."/>
            <person name="Veneault-Fourrey C."/>
            <person name="LaButti K."/>
            <person name="Lindquist E.A."/>
            <person name="Lipzen A."/>
            <person name="Lundell T."/>
            <person name="Morin E."/>
            <person name="Murat C."/>
            <person name="Sun H."/>
            <person name="Tunlid A."/>
            <person name="Henrissat B."/>
            <person name="Grigoriev I.V."/>
            <person name="Hibbett D.S."/>
            <person name="Martin F."/>
            <person name="Nordberg H.P."/>
            <person name="Cantor M.N."/>
            <person name="Hua S.X."/>
        </authorList>
    </citation>
    <scope>NUCLEOTIDE SEQUENCE [LARGE SCALE GENOMIC DNA]</scope>
    <source>
        <strain evidence="1 2">F 1598</strain>
    </source>
</reference>
<keyword evidence="2" id="KW-1185">Reference proteome</keyword>
<accession>A0A0C3GDJ9</accession>
<dbReference type="EMBL" id="KN832974">
    <property type="protein sequence ID" value="KIM89779.1"/>
    <property type="molecule type" value="Genomic_DNA"/>
</dbReference>
<organism evidence="1 2">
    <name type="scientific">Piloderma croceum (strain F 1598)</name>
    <dbReference type="NCBI Taxonomy" id="765440"/>
    <lineage>
        <taxon>Eukaryota</taxon>
        <taxon>Fungi</taxon>
        <taxon>Dikarya</taxon>
        <taxon>Basidiomycota</taxon>
        <taxon>Agaricomycotina</taxon>
        <taxon>Agaricomycetes</taxon>
        <taxon>Agaricomycetidae</taxon>
        <taxon>Atheliales</taxon>
        <taxon>Atheliaceae</taxon>
        <taxon>Piloderma</taxon>
    </lineage>
</organism>
<dbReference type="AlphaFoldDB" id="A0A0C3GDJ9"/>
<protein>
    <submittedName>
        <fullName evidence="1">Uncharacterized protein</fullName>
    </submittedName>
</protein>
<dbReference type="HOGENOM" id="CLU_2062352_0_0_1"/>